<comment type="subcellular location">
    <subcellularLocation>
        <location evidence="1">Cell membrane</location>
        <topology evidence="1">Multi-pass membrane protein</topology>
    </subcellularLocation>
</comment>
<feature type="transmembrane region" description="Helical" evidence="6">
    <location>
        <begin position="188"/>
        <end position="207"/>
    </location>
</feature>
<keyword evidence="4 6" id="KW-1133">Transmembrane helix</keyword>
<dbReference type="Pfam" id="PF01810">
    <property type="entry name" value="LysE"/>
    <property type="match status" value="1"/>
</dbReference>
<feature type="transmembrane region" description="Helical" evidence="6">
    <location>
        <begin position="6"/>
        <end position="28"/>
    </location>
</feature>
<keyword evidence="3 6" id="KW-0812">Transmembrane</keyword>
<keyword evidence="8" id="KW-1185">Reference proteome</keyword>
<dbReference type="RefSeq" id="WP_263529782.1">
    <property type="nucleotide sequence ID" value="NZ_JAOVZB010000002.1"/>
</dbReference>
<feature type="transmembrane region" description="Helical" evidence="6">
    <location>
        <begin position="119"/>
        <end position="139"/>
    </location>
</feature>
<evidence type="ECO:0000256" key="5">
    <source>
        <dbReference type="ARBA" id="ARBA00023136"/>
    </source>
</evidence>
<dbReference type="PIRSF" id="PIRSF006324">
    <property type="entry name" value="LeuE"/>
    <property type="match status" value="1"/>
</dbReference>
<comment type="caution">
    <text evidence="7">The sequence shown here is derived from an EMBL/GenBank/DDBJ whole genome shotgun (WGS) entry which is preliminary data.</text>
</comment>
<keyword evidence="2" id="KW-1003">Cell membrane</keyword>
<evidence type="ECO:0000256" key="6">
    <source>
        <dbReference type="SAM" id="Phobius"/>
    </source>
</evidence>
<name>A0ABT2YR82_9GAMM</name>
<gene>
    <name evidence="7" type="ORF">OFY17_05805</name>
</gene>
<evidence type="ECO:0000313" key="7">
    <source>
        <dbReference type="EMBL" id="MCV2402402.1"/>
    </source>
</evidence>
<dbReference type="PANTHER" id="PTHR30086">
    <property type="entry name" value="ARGININE EXPORTER PROTEIN ARGO"/>
    <property type="match status" value="1"/>
</dbReference>
<keyword evidence="5 6" id="KW-0472">Membrane</keyword>
<organism evidence="7 8">
    <name type="scientific">Marinomonas sargassi</name>
    <dbReference type="NCBI Taxonomy" id="2984494"/>
    <lineage>
        <taxon>Bacteria</taxon>
        <taxon>Pseudomonadati</taxon>
        <taxon>Pseudomonadota</taxon>
        <taxon>Gammaproteobacteria</taxon>
        <taxon>Oceanospirillales</taxon>
        <taxon>Oceanospirillaceae</taxon>
        <taxon>Marinomonas</taxon>
    </lineage>
</organism>
<feature type="transmembrane region" description="Helical" evidence="6">
    <location>
        <begin position="40"/>
        <end position="63"/>
    </location>
</feature>
<evidence type="ECO:0000313" key="8">
    <source>
        <dbReference type="Proteomes" id="UP001209713"/>
    </source>
</evidence>
<dbReference type="Proteomes" id="UP001209713">
    <property type="component" value="Unassembled WGS sequence"/>
</dbReference>
<evidence type="ECO:0000256" key="3">
    <source>
        <dbReference type="ARBA" id="ARBA00022692"/>
    </source>
</evidence>
<dbReference type="EMBL" id="JAOVZB010000002">
    <property type="protein sequence ID" value="MCV2402402.1"/>
    <property type="molecule type" value="Genomic_DNA"/>
</dbReference>
<feature type="transmembrane region" description="Helical" evidence="6">
    <location>
        <begin position="151"/>
        <end position="172"/>
    </location>
</feature>
<proteinExistence type="predicted"/>
<evidence type="ECO:0000256" key="2">
    <source>
        <dbReference type="ARBA" id="ARBA00022475"/>
    </source>
</evidence>
<evidence type="ECO:0000256" key="4">
    <source>
        <dbReference type="ARBA" id="ARBA00022989"/>
    </source>
</evidence>
<sequence length="210" mass="23108">MTLDVWLIFSAAALVNIISPGPAILLAISNGVTHGMKSVTVSALGNVLGLFIISTVSMFGLGLLLQTSAILFTALKFLGAGYLIYLGIKKIRSSDTPLVIEEQPKNTGNLQYFKQCKEAFFIAITNPKAILFFVAFFPIFLDATAPLTPQFMIMTFTFMVMSFMSLITYGYLGKSVRHWFKKARFIRAFHRATGGIFIGFGLVLIQIKNA</sequence>
<dbReference type="InterPro" id="IPR001123">
    <property type="entry name" value="LeuE-type"/>
</dbReference>
<evidence type="ECO:0000256" key="1">
    <source>
        <dbReference type="ARBA" id="ARBA00004651"/>
    </source>
</evidence>
<feature type="transmembrane region" description="Helical" evidence="6">
    <location>
        <begin position="69"/>
        <end position="88"/>
    </location>
</feature>
<reference evidence="7 8" key="1">
    <citation type="submission" date="2022-10" db="EMBL/GenBank/DDBJ databases">
        <title>Marinomonas transparenta sp. nov. and Marinomonas sargassi sp. nov., isolated from marine alga (Sargassum natans (L.) Gaillon).</title>
        <authorList>
            <person name="Wang Y."/>
        </authorList>
    </citation>
    <scope>NUCLEOTIDE SEQUENCE [LARGE SCALE GENOMIC DNA]</scope>
    <source>
        <strain evidence="7 8">C2222</strain>
    </source>
</reference>
<accession>A0ABT2YR82</accession>
<protein>
    <submittedName>
        <fullName evidence="7">LysE family translocator</fullName>
    </submittedName>
</protein>
<dbReference type="PANTHER" id="PTHR30086:SF20">
    <property type="entry name" value="ARGININE EXPORTER PROTEIN ARGO-RELATED"/>
    <property type="match status" value="1"/>
</dbReference>